<dbReference type="InterPro" id="IPR027417">
    <property type="entry name" value="P-loop_NTPase"/>
</dbReference>
<reference evidence="6 7" key="1">
    <citation type="journal article" date="2019" name="Int. J. Syst. Evol. Microbiol.">
        <title>The Draft Whole-Genome Sequence of the Antibiotic Producer Empedobacter haloabium ATCC 31962 Provides Indications for Its Taxonomic Reclassification.</title>
        <authorList>
            <person name="Miess H."/>
            <person name="Arlt P."/>
            <person name="Apel A.K."/>
            <person name="Weber T."/>
            <person name="Nieselt K."/>
            <person name="Hanssen F."/>
            <person name="Czemmel S."/>
            <person name="Nahnsen S."/>
            <person name="Gross H."/>
        </authorList>
    </citation>
    <scope>NUCLEOTIDE SEQUENCE [LARGE SCALE GENOMIC DNA]</scope>
    <source>
        <strain evidence="6 7">ATCC 31962</strain>
    </source>
</reference>
<dbReference type="PANTHER" id="PTHR24220">
    <property type="entry name" value="IMPORT ATP-BINDING PROTEIN"/>
    <property type="match status" value="1"/>
</dbReference>
<evidence type="ECO:0000256" key="1">
    <source>
        <dbReference type="ARBA" id="ARBA00022448"/>
    </source>
</evidence>
<name>A0ABZ1UJQ4_9BURK</name>
<dbReference type="Proteomes" id="UP000321323">
    <property type="component" value="Chromosome"/>
</dbReference>
<dbReference type="PROSITE" id="PS00211">
    <property type="entry name" value="ABC_TRANSPORTER_1"/>
    <property type="match status" value="1"/>
</dbReference>
<dbReference type="InterPro" id="IPR003439">
    <property type="entry name" value="ABC_transporter-like_ATP-bd"/>
</dbReference>
<evidence type="ECO:0000256" key="4">
    <source>
        <dbReference type="ARBA" id="ARBA00022840"/>
    </source>
</evidence>
<accession>A0ABZ1UJQ4</accession>
<dbReference type="InterPro" id="IPR017911">
    <property type="entry name" value="MacB-like_ATP-bd"/>
</dbReference>
<organism evidence="6 7">
    <name type="scientific">[Empedobacter] haloabium</name>
    <dbReference type="NCBI Taxonomy" id="592317"/>
    <lineage>
        <taxon>Bacteria</taxon>
        <taxon>Pseudomonadati</taxon>
        <taxon>Pseudomonadota</taxon>
        <taxon>Betaproteobacteria</taxon>
        <taxon>Burkholderiales</taxon>
        <taxon>Oxalobacteraceae</taxon>
        <taxon>Telluria group</taxon>
        <taxon>Telluria group incertae sedis</taxon>
    </lineage>
</organism>
<keyword evidence="2" id="KW-1003">Cell membrane</keyword>
<dbReference type="EMBL" id="CP136508">
    <property type="protein sequence ID" value="WUR12727.1"/>
    <property type="molecule type" value="Genomic_DNA"/>
</dbReference>
<dbReference type="PROSITE" id="PS50893">
    <property type="entry name" value="ABC_TRANSPORTER_2"/>
    <property type="match status" value="1"/>
</dbReference>
<keyword evidence="4 6" id="KW-0067">ATP-binding</keyword>
<dbReference type="CDD" id="cd03255">
    <property type="entry name" value="ABC_MJ0796_LolCDE_FtsE"/>
    <property type="match status" value="1"/>
</dbReference>
<dbReference type="Gene3D" id="3.40.50.300">
    <property type="entry name" value="P-loop containing nucleotide triphosphate hydrolases"/>
    <property type="match status" value="1"/>
</dbReference>
<gene>
    <name evidence="6" type="ORF">E7V67_024030</name>
</gene>
<dbReference type="SUPFAM" id="SSF52540">
    <property type="entry name" value="P-loop containing nucleoside triphosphate hydrolases"/>
    <property type="match status" value="1"/>
</dbReference>
<evidence type="ECO:0000259" key="5">
    <source>
        <dbReference type="PROSITE" id="PS50893"/>
    </source>
</evidence>
<protein>
    <submittedName>
        <fullName evidence="6">ABC transporter ATP-binding protein</fullName>
    </submittedName>
</protein>
<dbReference type="InterPro" id="IPR003593">
    <property type="entry name" value="AAA+_ATPase"/>
</dbReference>
<keyword evidence="7" id="KW-1185">Reference proteome</keyword>
<keyword evidence="1" id="KW-0813">Transport</keyword>
<keyword evidence="3" id="KW-0547">Nucleotide-binding</keyword>
<keyword evidence="2" id="KW-0472">Membrane</keyword>
<dbReference type="SMART" id="SM00382">
    <property type="entry name" value="AAA"/>
    <property type="match status" value="1"/>
</dbReference>
<dbReference type="InterPro" id="IPR015854">
    <property type="entry name" value="ABC_transpr_LolD-like"/>
</dbReference>
<feature type="domain" description="ABC transporter" evidence="5">
    <location>
        <begin position="5"/>
        <end position="233"/>
    </location>
</feature>
<dbReference type="InterPro" id="IPR017871">
    <property type="entry name" value="ABC_transporter-like_CS"/>
</dbReference>
<dbReference type="Pfam" id="PF00005">
    <property type="entry name" value="ABC_tran"/>
    <property type="match status" value="1"/>
</dbReference>
<dbReference type="PANTHER" id="PTHR24220:SF86">
    <property type="entry name" value="ABC TRANSPORTER ABCH.1"/>
    <property type="match status" value="1"/>
</dbReference>
<proteinExistence type="predicted"/>
<sequence>MSTLLALRDVQRSFLMGSERITALDDINLTVAANDYLALTGTSGSGKSTLLNILGCLDRPTGGSYLFRGADVATMSDAQLAALRSREIGFIFQHFHLLTRATALQNVMQPLVYQGVRRGEREARARAALAKVGLAHRLHHLPSQLSGGQRQRVAVARALCGTPSLLLADEPTGNLDSSTTAEIMALFDALHAEGHTLIIVTHDPAIAARCRRHVRLLDGRIVAGASGAEHGRV</sequence>
<evidence type="ECO:0000313" key="7">
    <source>
        <dbReference type="Proteomes" id="UP000321323"/>
    </source>
</evidence>
<dbReference type="GO" id="GO:0005524">
    <property type="term" value="F:ATP binding"/>
    <property type="evidence" value="ECO:0007669"/>
    <property type="project" value="UniProtKB-KW"/>
</dbReference>
<evidence type="ECO:0000256" key="3">
    <source>
        <dbReference type="ARBA" id="ARBA00022741"/>
    </source>
</evidence>
<evidence type="ECO:0000256" key="2">
    <source>
        <dbReference type="ARBA" id="ARBA00022475"/>
    </source>
</evidence>
<evidence type="ECO:0000313" key="6">
    <source>
        <dbReference type="EMBL" id="WUR12727.1"/>
    </source>
</evidence>